<feature type="active site" description="Proton donor/acceptor" evidence="13">
    <location>
        <position position="147"/>
    </location>
</feature>
<keyword evidence="3 13" id="KW-0028">Amino-acid biosynthesis</keyword>
<dbReference type="GO" id="GO:0009089">
    <property type="term" value="P:lysine biosynthetic process via diaminopimelate"/>
    <property type="evidence" value="ECO:0007669"/>
    <property type="project" value="UniProtKB-UniRule"/>
</dbReference>
<keyword evidence="2 13" id="KW-0963">Cytoplasm</keyword>
<evidence type="ECO:0000256" key="6">
    <source>
        <dbReference type="ARBA" id="ARBA00023002"/>
    </source>
</evidence>
<feature type="active site" description="Proton donor" evidence="13">
    <location>
        <position position="151"/>
    </location>
</feature>
<sequence length="253" mass="26612">MKLGIAGYTGRVGKLLVAELKSGAWGAMELAAGSSRTIHPEHFPSETFSVFTEADDLMTSCDCVIDFTTPETTEKNIVAAVKAQTALVIGTTGLDEAEEKRIREASKIIPIIYAANMSIGVNLLLALVEQAAAKLGPAWDIEIAETHHKNKVDAPSGTALAIGKAAQKGRGGRGEFVTDRYGKRNQGDIGFAVSRGGDVVGDHTLTFYGAGEKISLGHSAADRALFARGALQAAAWLNGKPAGLYTMRDVLGL</sequence>
<evidence type="ECO:0000259" key="14">
    <source>
        <dbReference type="Pfam" id="PF01113"/>
    </source>
</evidence>
<reference evidence="16 17" key="1">
    <citation type="submission" date="2017-08" db="EMBL/GenBank/DDBJ databases">
        <title>Infants hospitalized years apart are colonized by the same room-sourced microbial strains.</title>
        <authorList>
            <person name="Brooks B."/>
            <person name="Olm M.R."/>
            <person name="Firek B.A."/>
            <person name="Baker R."/>
            <person name="Thomas B.C."/>
            <person name="Morowitz M.J."/>
            <person name="Banfield J.F."/>
        </authorList>
    </citation>
    <scope>NUCLEOTIDE SEQUENCE [LARGE SCALE GENOMIC DNA]</scope>
    <source>
        <strain evidence="16">S2_005_002_R2_29</strain>
    </source>
</reference>
<evidence type="ECO:0000256" key="5">
    <source>
        <dbReference type="ARBA" id="ARBA00022915"/>
    </source>
</evidence>
<dbReference type="PIRSF" id="PIRSF000161">
    <property type="entry name" value="DHPR"/>
    <property type="match status" value="1"/>
</dbReference>
<dbReference type="InterPro" id="IPR023940">
    <property type="entry name" value="DHDPR_bac"/>
</dbReference>
<dbReference type="GO" id="GO:0008839">
    <property type="term" value="F:4-hydroxy-tetrahydrodipicolinate reductase"/>
    <property type="evidence" value="ECO:0007669"/>
    <property type="project" value="UniProtKB-UniRule"/>
</dbReference>
<evidence type="ECO:0000256" key="10">
    <source>
        <dbReference type="ARBA" id="ARBA00038983"/>
    </source>
</evidence>
<dbReference type="InterPro" id="IPR022664">
    <property type="entry name" value="DapB_N_CS"/>
</dbReference>
<evidence type="ECO:0000256" key="9">
    <source>
        <dbReference type="ARBA" id="ARBA00037922"/>
    </source>
</evidence>
<organism evidence="16 17">
    <name type="scientific">Micavibrio aeruginosavorus</name>
    <dbReference type="NCBI Taxonomy" id="349221"/>
    <lineage>
        <taxon>Bacteria</taxon>
        <taxon>Pseudomonadati</taxon>
        <taxon>Bdellovibrionota</taxon>
        <taxon>Bdellovibrionia</taxon>
        <taxon>Bdellovibrionales</taxon>
        <taxon>Pseudobdellovibrionaceae</taxon>
        <taxon>Micavibrio</taxon>
    </lineage>
</organism>
<dbReference type="Gene3D" id="3.40.50.720">
    <property type="entry name" value="NAD(P)-binding Rossmann-like Domain"/>
    <property type="match status" value="1"/>
</dbReference>
<dbReference type="AlphaFoldDB" id="A0A2W5MXH5"/>
<comment type="function">
    <text evidence="13">Catalyzes the conversion of 4-hydroxy-tetrahydrodipicolinate (HTPA) to tetrahydrodipicolinate.</text>
</comment>
<dbReference type="Proteomes" id="UP000249417">
    <property type="component" value="Unassembled WGS sequence"/>
</dbReference>
<dbReference type="Pfam" id="PF05173">
    <property type="entry name" value="DapB_C"/>
    <property type="match status" value="1"/>
</dbReference>
<keyword evidence="5 13" id="KW-0220">Diaminopimelate biosynthesis</keyword>
<dbReference type="SUPFAM" id="SSF51735">
    <property type="entry name" value="NAD(P)-binding Rossmann-fold domains"/>
    <property type="match status" value="1"/>
</dbReference>
<evidence type="ECO:0000256" key="7">
    <source>
        <dbReference type="ARBA" id="ARBA00023027"/>
    </source>
</evidence>
<dbReference type="GO" id="GO:0051287">
    <property type="term" value="F:NAD binding"/>
    <property type="evidence" value="ECO:0007669"/>
    <property type="project" value="UniProtKB-UniRule"/>
</dbReference>
<evidence type="ECO:0000313" key="16">
    <source>
        <dbReference type="EMBL" id="PZQ45038.1"/>
    </source>
</evidence>
<dbReference type="PANTHER" id="PTHR20836:SF0">
    <property type="entry name" value="4-HYDROXY-TETRAHYDRODIPICOLINATE REDUCTASE 1, CHLOROPLASTIC-RELATED"/>
    <property type="match status" value="1"/>
</dbReference>
<comment type="similarity">
    <text evidence="1 13">Belongs to the DapB family.</text>
</comment>
<evidence type="ECO:0000259" key="15">
    <source>
        <dbReference type="Pfam" id="PF05173"/>
    </source>
</evidence>
<feature type="binding site" evidence="13">
    <location>
        <begin position="90"/>
        <end position="92"/>
    </location>
    <ligand>
        <name>NAD(+)</name>
        <dbReference type="ChEBI" id="CHEBI:57540"/>
    </ligand>
</feature>
<dbReference type="SUPFAM" id="SSF55347">
    <property type="entry name" value="Glyceraldehyde-3-phosphate dehydrogenase-like, C-terminal domain"/>
    <property type="match status" value="1"/>
</dbReference>
<dbReference type="CDD" id="cd02274">
    <property type="entry name" value="DHDPR_N"/>
    <property type="match status" value="1"/>
</dbReference>
<dbReference type="GO" id="GO:0019877">
    <property type="term" value="P:diaminopimelate biosynthetic process"/>
    <property type="evidence" value="ECO:0007669"/>
    <property type="project" value="UniProtKB-UniRule"/>
</dbReference>
<dbReference type="GO" id="GO:0016726">
    <property type="term" value="F:oxidoreductase activity, acting on CH or CH2 groups, NAD or NADP as acceptor"/>
    <property type="evidence" value="ECO:0007669"/>
    <property type="project" value="UniProtKB-UniRule"/>
</dbReference>
<dbReference type="InterPro" id="IPR000846">
    <property type="entry name" value="DapB_N"/>
</dbReference>
<gene>
    <name evidence="13" type="primary">dapB</name>
    <name evidence="16" type="ORF">DI551_08675</name>
</gene>
<feature type="binding site" evidence="13">
    <location>
        <position position="36"/>
    </location>
    <ligand>
        <name>NADP(+)</name>
        <dbReference type="ChEBI" id="CHEBI:58349"/>
    </ligand>
</feature>
<evidence type="ECO:0000256" key="12">
    <source>
        <dbReference type="ARBA" id="ARBA00049396"/>
    </source>
</evidence>
<protein>
    <recommendedName>
        <fullName evidence="10 13">4-hydroxy-tetrahydrodipicolinate reductase</fullName>
        <shortName evidence="13">HTPA reductase</shortName>
        <ecNumber evidence="10 13">1.17.1.8</ecNumber>
    </recommendedName>
</protein>
<evidence type="ECO:0000256" key="11">
    <source>
        <dbReference type="ARBA" id="ARBA00049080"/>
    </source>
</evidence>
<feature type="binding site" evidence="13">
    <location>
        <begin position="157"/>
        <end position="158"/>
    </location>
    <ligand>
        <name>(S)-2,3,4,5-tetrahydrodipicolinate</name>
        <dbReference type="ChEBI" id="CHEBI:16845"/>
    </ligand>
</feature>
<evidence type="ECO:0000256" key="4">
    <source>
        <dbReference type="ARBA" id="ARBA00022857"/>
    </source>
</evidence>
<dbReference type="HAMAP" id="MF_00102">
    <property type="entry name" value="DapB"/>
    <property type="match status" value="1"/>
</dbReference>
<proteinExistence type="inferred from homology"/>
<dbReference type="Pfam" id="PF01113">
    <property type="entry name" value="DapB_N"/>
    <property type="match status" value="1"/>
</dbReference>
<comment type="subcellular location">
    <subcellularLocation>
        <location evidence="13">Cytoplasm</location>
    </subcellularLocation>
</comment>
<feature type="domain" description="Dihydrodipicolinate reductase C-terminal" evidence="15">
    <location>
        <begin position="120"/>
        <end position="251"/>
    </location>
</feature>
<dbReference type="GO" id="GO:0050661">
    <property type="term" value="F:NADP binding"/>
    <property type="evidence" value="ECO:0007669"/>
    <property type="project" value="UniProtKB-UniRule"/>
</dbReference>
<feature type="binding site" evidence="13">
    <location>
        <position position="148"/>
    </location>
    <ligand>
        <name>(S)-2,3,4,5-tetrahydrodipicolinate</name>
        <dbReference type="ChEBI" id="CHEBI:16845"/>
    </ligand>
</feature>
<evidence type="ECO:0000256" key="13">
    <source>
        <dbReference type="HAMAP-Rule" id="MF_00102"/>
    </source>
</evidence>
<evidence type="ECO:0000256" key="3">
    <source>
        <dbReference type="ARBA" id="ARBA00022605"/>
    </source>
</evidence>
<feature type="binding site" evidence="13">
    <location>
        <begin position="7"/>
        <end position="12"/>
    </location>
    <ligand>
        <name>NAD(+)</name>
        <dbReference type="ChEBI" id="CHEBI:57540"/>
    </ligand>
</feature>
<comment type="pathway">
    <text evidence="9 13">Amino-acid biosynthesis; L-lysine biosynthesis via DAP pathway; (S)-tetrahydrodipicolinate from L-aspartate: step 4/4.</text>
</comment>
<dbReference type="UniPathway" id="UPA00034">
    <property type="reaction ID" value="UER00018"/>
</dbReference>
<keyword evidence="6 13" id="KW-0560">Oxidoreductase</keyword>
<name>A0A2W5MXH5_9BACT</name>
<comment type="caution">
    <text evidence="13">Lacks conserved residue(s) required for the propagation of feature annotation.</text>
</comment>
<feature type="domain" description="Dihydrodipicolinate reductase N-terminal" evidence="14">
    <location>
        <begin position="1"/>
        <end position="117"/>
    </location>
</feature>
<comment type="catalytic activity">
    <reaction evidence="12 13">
        <text>(S)-2,3,4,5-tetrahydrodipicolinate + NAD(+) + H2O = (2S,4S)-4-hydroxy-2,3,4,5-tetrahydrodipicolinate + NADH + H(+)</text>
        <dbReference type="Rhea" id="RHEA:35323"/>
        <dbReference type="ChEBI" id="CHEBI:15377"/>
        <dbReference type="ChEBI" id="CHEBI:15378"/>
        <dbReference type="ChEBI" id="CHEBI:16845"/>
        <dbReference type="ChEBI" id="CHEBI:57540"/>
        <dbReference type="ChEBI" id="CHEBI:57945"/>
        <dbReference type="ChEBI" id="CHEBI:67139"/>
        <dbReference type="EC" id="1.17.1.8"/>
    </reaction>
</comment>
<evidence type="ECO:0000256" key="8">
    <source>
        <dbReference type="ARBA" id="ARBA00023154"/>
    </source>
</evidence>
<accession>A0A2W5MXH5</accession>
<dbReference type="InterPro" id="IPR022663">
    <property type="entry name" value="DapB_C"/>
</dbReference>
<comment type="caution">
    <text evidence="13">Was originally thought to be a dihydrodipicolinate reductase (DHDPR), catalyzing the conversion of dihydrodipicolinate to tetrahydrodipicolinate. However, it was shown in E.coli that the substrate of the enzymatic reaction is not dihydrodipicolinate (DHDP) but in fact (2S,4S)-4-hydroxy-2,3,4,5-tetrahydrodipicolinic acid (HTPA), the product released by the DapA-catalyzed reaction.</text>
</comment>
<dbReference type="EC" id="1.17.1.8" evidence="10 13"/>
<dbReference type="EMBL" id="QFQB01000066">
    <property type="protein sequence ID" value="PZQ45038.1"/>
    <property type="molecule type" value="Genomic_DNA"/>
</dbReference>
<dbReference type="InterPro" id="IPR036291">
    <property type="entry name" value="NAD(P)-bd_dom_sf"/>
</dbReference>
<dbReference type="GO" id="GO:0005737">
    <property type="term" value="C:cytoplasm"/>
    <property type="evidence" value="ECO:0007669"/>
    <property type="project" value="UniProtKB-SubCell"/>
</dbReference>
<evidence type="ECO:0000313" key="17">
    <source>
        <dbReference type="Proteomes" id="UP000249417"/>
    </source>
</evidence>
<keyword evidence="7 13" id="KW-0520">NAD</keyword>
<keyword evidence="4 13" id="KW-0521">NADP</keyword>
<dbReference type="Gene3D" id="3.30.360.10">
    <property type="entry name" value="Dihydrodipicolinate Reductase, domain 2"/>
    <property type="match status" value="1"/>
</dbReference>
<comment type="catalytic activity">
    <reaction evidence="11 13">
        <text>(S)-2,3,4,5-tetrahydrodipicolinate + NADP(+) + H2O = (2S,4S)-4-hydroxy-2,3,4,5-tetrahydrodipicolinate + NADPH + H(+)</text>
        <dbReference type="Rhea" id="RHEA:35331"/>
        <dbReference type="ChEBI" id="CHEBI:15377"/>
        <dbReference type="ChEBI" id="CHEBI:15378"/>
        <dbReference type="ChEBI" id="CHEBI:16845"/>
        <dbReference type="ChEBI" id="CHEBI:57783"/>
        <dbReference type="ChEBI" id="CHEBI:58349"/>
        <dbReference type="ChEBI" id="CHEBI:67139"/>
        <dbReference type="EC" id="1.17.1.8"/>
    </reaction>
</comment>
<keyword evidence="8 13" id="KW-0457">Lysine biosynthesis</keyword>
<dbReference type="PANTHER" id="PTHR20836">
    <property type="entry name" value="DIHYDRODIPICOLINATE REDUCTASE"/>
    <property type="match status" value="1"/>
</dbReference>
<comment type="caution">
    <text evidence="16">The sequence shown here is derived from an EMBL/GenBank/DDBJ whole genome shotgun (WGS) entry which is preliminary data.</text>
</comment>
<feature type="binding site" evidence="13">
    <location>
        <begin position="114"/>
        <end position="117"/>
    </location>
    <ligand>
        <name>NAD(+)</name>
        <dbReference type="ChEBI" id="CHEBI:57540"/>
    </ligand>
</feature>
<evidence type="ECO:0000256" key="1">
    <source>
        <dbReference type="ARBA" id="ARBA00006642"/>
    </source>
</evidence>
<dbReference type="PROSITE" id="PS01298">
    <property type="entry name" value="DAPB"/>
    <property type="match status" value="1"/>
</dbReference>
<dbReference type="NCBIfam" id="TIGR00036">
    <property type="entry name" value="dapB"/>
    <property type="match status" value="1"/>
</dbReference>
<comment type="subunit">
    <text evidence="13">Homotetramer.</text>
</comment>
<evidence type="ECO:0000256" key="2">
    <source>
        <dbReference type="ARBA" id="ARBA00022490"/>
    </source>
</evidence>